<keyword evidence="8" id="KW-1185">Reference proteome</keyword>
<organism evidence="7 8">
    <name type="scientific">Shimia sagamensis</name>
    <dbReference type="NCBI Taxonomy" id="1566352"/>
    <lineage>
        <taxon>Bacteria</taxon>
        <taxon>Pseudomonadati</taxon>
        <taxon>Pseudomonadota</taxon>
        <taxon>Alphaproteobacteria</taxon>
        <taxon>Rhodobacterales</taxon>
        <taxon>Roseobacteraceae</taxon>
    </lineage>
</organism>
<comment type="subcellular location">
    <subcellularLocation>
        <location evidence="1">Cell outer membrane</location>
    </subcellularLocation>
</comment>
<evidence type="ECO:0000256" key="2">
    <source>
        <dbReference type="ARBA" id="ARBA00023136"/>
    </source>
</evidence>
<keyword evidence="5" id="KW-0732">Signal</keyword>
<dbReference type="EMBL" id="FXTY01000001">
    <property type="protein sequence ID" value="SMP00600.1"/>
    <property type="molecule type" value="Genomic_DNA"/>
</dbReference>
<dbReference type="CDD" id="cd07185">
    <property type="entry name" value="OmpA_C-like"/>
    <property type="match status" value="1"/>
</dbReference>
<dbReference type="Pfam" id="PF04264">
    <property type="entry name" value="YceI"/>
    <property type="match status" value="1"/>
</dbReference>
<dbReference type="Gene3D" id="2.40.128.110">
    <property type="entry name" value="Lipid/polyisoprenoid-binding, YceI-like"/>
    <property type="match status" value="1"/>
</dbReference>
<comment type="caution">
    <text evidence="7">The sequence shown here is derived from an EMBL/GenBank/DDBJ whole genome shotgun (WGS) entry which is preliminary data.</text>
</comment>
<dbReference type="InterPro" id="IPR050330">
    <property type="entry name" value="Bact_OuterMem_StrucFunc"/>
</dbReference>
<reference evidence="7 8" key="1">
    <citation type="submission" date="2017-05" db="EMBL/GenBank/DDBJ databases">
        <authorList>
            <person name="Varghese N."/>
            <person name="Submissions S."/>
        </authorList>
    </citation>
    <scope>NUCLEOTIDE SEQUENCE [LARGE SCALE GENOMIC DNA]</scope>
    <source>
        <strain evidence="7 8">DSM 29734</strain>
    </source>
</reference>
<dbReference type="RefSeq" id="WP_283423910.1">
    <property type="nucleotide sequence ID" value="NZ_FXTY01000001.1"/>
</dbReference>
<feature type="region of interest" description="Disordered" evidence="4">
    <location>
        <begin position="323"/>
        <end position="351"/>
    </location>
</feature>
<protein>
    <submittedName>
        <fullName evidence="7">Outer membrane protein OmpA</fullName>
    </submittedName>
</protein>
<feature type="chain" id="PRO_5047074963" evidence="5">
    <location>
        <begin position="22"/>
        <end position="351"/>
    </location>
</feature>
<dbReference type="PANTHER" id="PTHR30329:SF20">
    <property type="entry name" value="EXPORTED PROTEIN"/>
    <property type="match status" value="1"/>
</dbReference>
<dbReference type="InterPro" id="IPR006664">
    <property type="entry name" value="OMP_bac"/>
</dbReference>
<dbReference type="PROSITE" id="PS51123">
    <property type="entry name" value="OMPA_2"/>
    <property type="match status" value="1"/>
</dbReference>
<dbReference type="PROSITE" id="PS01068">
    <property type="entry name" value="OMPA_1"/>
    <property type="match status" value="1"/>
</dbReference>
<dbReference type="PRINTS" id="PR01021">
    <property type="entry name" value="OMPADOMAIN"/>
</dbReference>
<dbReference type="InterPro" id="IPR036761">
    <property type="entry name" value="TTHA0802/YceI-like_sf"/>
</dbReference>
<dbReference type="SUPFAM" id="SSF103088">
    <property type="entry name" value="OmpA-like"/>
    <property type="match status" value="1"/>
</dbReference>
<evidence type="ECO:0000313" key="8">
    <source>
        <dbReference type="Proteomes" id="UP001157961"/>
    </source>
</evidence>
<dbReference type="InterPro" id="IPR006665">
    <property type="entry name" value="OmpA-like"/>
</dbReference>
<evidence type="ECO:0000256" key="4">
    <source>
        <dbReference type="SAM" id="MobiDB-lite"/>
    </source>
</evidence>
<sequence length="351" mass="37558">MLFVRVFVAAVVVLSALPSLAQDAPFGSGWRLEPGASSIQFSSIKNQSVIETSSFATLSGNINATGAATVTVLLDSVDTKVDLRNVRMRFLFFETFLHPEATVTTQIAPELIADLSKVKRKTVSLPIELNLHGVKREEIAQLSVILIGEDLIAVSSAEPLTLKVADYDLMDGLQSLEEAASVSIVPSTNVNFDLIFKALPSGATPQSPAAETPSDAPVSVALEAEGDFSLEACAGRFEILSRSGNIYFRPGSARLNDESTPLLTQVADIVARCPDLKVVVAGHTDNVGSQKANQRLSERRAAAVVRFLTNKGINSSRLQAVGHGEERPIADNATKQGRSKNRRIEFSVADS</sequence>
<evidence type="ECO:0000256" key="5">
    <source>
        <dbReference type="SAM" id="SignalP"/>
    </source>
</evidence>
<feature type="domain" description="OmpA-like" evidence="6">
    <location>
        <begin position="235"/>
        <end position="351"/>
    </location>
</feature>
<dbReference type="PANTHER" id="PTHR30329">
    <property type="entry name" value="STATOR ELEMENT OF FLAGELLAR MOTOR COMPLEX"/>
    <property type="match status" value="1"/>
</dbReference>
<dbReference type="Proteomes" id="UP001157961">
    <property type="component" value="Unassembled WGS sequence"/>
</dbReference>
<keyword evidence="2 3" id="KW-0472">Membrane</keyword>
<accession>A0ABY1N5F2</accession>
<evidence type="ECO:0000256" key="3">
    <source>
        <dbReference type="PROSITE-ProRule" id="PRU00473"/>
    </source>
</evidence>
<dbReference type="SMART" id="SM00867">
    <property type="entry name" value="YceI"/>
    <property type="match status" value="1"/>
</dbReference>
<proteinExistence type="predicted"/>
<dbReference type="Pfam" id="PF00691">
    <property type="entry name" value="OmpA"/>
    <property type="match status" value="1"/>
</dbReference>
<feature type="signal peptide" evidence="5">
    <location>
        <begin position="1"/>
        <end position="21"/>
    </location>
</feature>
<evidence type="ECO:0000256" key="1">
    <source>
        <dbReference type="ARBA" id="ARBA00004442"/>
    </source>
</evidence>
<dbReference type="SUPFAM" id="SSF101874">
    <property type="entry name" value="YceI-like"/>
    <property type="match status" value="1"/>
</dbReference>
<gene>
    <name evidence="7" type="ORF">SAMN06265373_10113</name>
</gene>
<evidence type="ECO:0000259" key="6">
    <source>
        <dbReference type="PROSITE" id="PS51123"/>
    </source>
</evidence>
<dbReference type="InterPro" id="IPR036737">
    <property type="entry name" value="OmpA-like_sf"/>
</dbReference>
<evidence type="ECO:0000313" key="7">
    <source>
        <dbReference type="EMBL" id="SMP00600.1"/>
    </source>
</evidence>
<dbReference type="InterPro" id="IPR006690">
    <property type="entry name" value="OMPA-like_CS"/>
</dbReference>
<name>A0ABY1N5F2_9RHOB</name>
<dbReference type="InterPro" id="IPR007372">
    <property type="entry name" value="Lipid/polyisoprenoid-bd_YceI"/>
</dbReference>
<dbReference type="Gene3D" id="3.30.1330.60">
    <property type="entry name" value="OmpA-like domain"/>
    <property type="match status" value="1"/>
</dbReference>